<evidence type="ECO:0000256" key="1">
    <source>
        <dbReference type="SAM" id="SignalP"/>
    </source>
</evidence>
<evidence type="ECO:0000313" key="5">
    <source>
        <dbReference type="WBParaSite" id="BPAG_0000804901-mRNA-1"/>
    </source>
</evidence>
<dbReference type="WBParaSite" id="BPAG_0000804901-mRNA-1">
    <property type="protein sequence ID" value="BPAG_0000804901-mRNA-1"/>
    <property type="gene ID" value="BPAG_0000804901"/>
</dbReference>
<feature type="domain" description="EGF-like" evidence="2">
    <location>
        <begin position="537"/>
        <end position="569"/>
    </location>
</feature>
<dbReference type="Proteomes" id="UP000278627">
    <property type="component" value="Unassembled WGS sequence"/>
</dbReference>
<dbReference type="InterPro" id="IPR000742">
    <property type="entry name" value="EGF"/>
</dbReference>
<feature type="domain" description="EGF-like" evidence="2">
    <location>
        <begin position="489"/>
        <end position="521"/>
    </location>
</feature>
<feature type="chain" id="PRO_5043121984" evidence="1">
    <location>
        <begin position="17"/>
        <end position="1908"/>
    </location>
</feature>
<organism evidence="5">
    <name type="scientific">Brugia pahangi</name>
    <name type="common">Filarial nematode worm</name>
    <dbReference type="NCBI Taxonomy" id="6280"/>
    <lineage>
        <taxon>Eukaryota</taxon>
        <taxon>Metazoa</taxon>
        <taxon>Ecdysozoa</taxon>
        <taxon>Nematoda</taxon>
        <taxon>Chromadorea</taxon>
        <taxon>Rhabditida</taxon>
        <taxon>Spirurina</taxon>
        <taxon>Spiruromorpha</taxon>
        <taxon>Filarioidea</taxon>
        <taxon>Onchocercidae</taxon>
        <taxon>Brugia</taxon>
    </lineage>
</organism>
<evidence type="ECO:0000313" key="3">
    <source>
        <dbReference type="EMBL" id="VDN89197.1"/>
    </source>
</evidence>
<feature type="domain" description="EGF-like" evidence="2">
    <location>
        <begin position="574"/>
        <end position="608"/>
    </location>
</feature>
<feature type="domain" description="EGF-like" evidence="2">
    <location>
        <begin position="447"/>
        <end position="479"/>
    </location>
</feature>
<gene>
    <name evidence="3" type="ORF">BPAG_LOCUS8011</name>
</gene>
<dbReference type="PANTHER" id="PTHR45985:SF3">
    <property type="entry name" value="CHITIN DEACETYLASE-LIKE 4"/>
    <property type="match status" value="1"/>
</dbReference>
<dbReference type="InterPro" id="IPR011330">
    <property type="entry name" value="Glyco_hydro/deAcase_b/a-brl"/>
</dbReference>
<feature type="domain" description="EGF-like" evidence="2">
    <location>
        <begin position="1084"/>
        <end position="1117"/>
    </location>
</feature>
<name>A0A0N4TII8_BRUPA</name>
<feature type="domain" description="EGF-like" evidence="2">
    <location>
        <begin position="116"/>
        <end position="151"/>
    </location>
</feature>
<feature type="domain" description="EGF-like" evidence="2">
    <location>
        <begin position="211"/>
        <end position="256"/>
    </location>
</feature>
<dbReference type="SUPFAM" id="SSF88713">
    <property type="entry name" value="Glycoside hydrolase/deacetylase"/>
    <property type="match status" value="1"/>
</dbReference>
<dbReference type="InterPro" id="IPR002509">
    <property type="entry name" value="NODB_dom"/>
</dbReference>
<reference evidence="3 4" key="2">
    <citation type="submission" date="2018-11" db="EMBL/GenBank/DDBJ databases">
        <authorList>
            <consortium name="Pathogen Informatics"/>
        </authorList>
    </citation>
    <scope>NUCLEOTIDE SEQUENCE [LARGE SCALE GENOMIC DNA]</scope>
</reference>
<feature type="signal peptide" evidence="1">
    <location>
        <begin position="1"/>
        <end position="16"/>
    </location>
</feature>
<feature type="domain" description="EGF-like" evidence="2">
    <location>
        <begin position="820"/>
        <end position="854"/>
    </location>
</feature>
<feature type="domain" description="EGF-like" evidence="2">
    <location>
        <begin position="395"/>
        <end position="437"/>
    </location>
</feature>
<reference evidence="5" key="1">
    <citation type="submission" date="2016-04" db="UniProtKB">
        <authorList>
            <consortium name="WormBaseParasite"/>
        </authorList>
    </citation>
    <scope>IDENTIFICATION</scope>
</reference>
<feature type="domain" description="EGF-like" evidence="2">
    <location>
        <begin position="1045"/>
        <end position="1078"/>
    </location>
</feature>
<dbReference type="Pfam" id="PF01522">
    <property type="entry name" value="Polysacc_deac_1"/>
    <property type="match status" value="1"/>
</dbReference>
<protein>
    <submittedName>
        <fullName evidence="5">EB domain-containing protein</fullName>
    </submittedName>
</protein>
<dbReference type="GO" id="GO:0005975">
    <property type="term" value="P:carbohydrate metabolic process"/>
    <property type="evidence" value="ECO:0007669"/>
    <property type="project" value="InterPro"/>
</dbReference>
<dbReference type="InterPro" id="IPR006149">
    <property type="entry name" value="EB_dom"/>
</dbReference>
<dbReference type="SMART" id="SM00289">
    <property type="entry name" value="WR1"/>
    <property type="match status" value="11"/>
</dbReference>
<feature type="domain" description="EGF-like" evidence="2">
    <location>
        <begin position="775"/>
        <end position="807"/>
    </location>
</feature>
<feature type="domain" description="EGF-like" evidence="2">
    <location>
        <begin position="1368"/>
        <end position="1402"/>
    </location>
</feature>
<keyword evidence="4" id="KW-1185">Reference proteome</keyword>
<sequence>MVIPFFLSLLFAGSSPDKVPHVGEIGASCDPRNLPCTTPNTFCVNNICACSPMYEEVNKECILKSSKTLASKCKTSDECTGKGEYCNRGSGKCWCLSTHFVLGGKCKPIIYPGQKGCEDSRQCAKGYPGAICSQNKCHCPKGFKAKAFSCFKNKRYTPQRKRSQPPSMSAYDQISFTEKAKYNLSGFPTVHRTTVSFLCPVQQVFIEEAGICMTTRLPGESCHYSEQCIATEPGAFCQKLRCTCARGMKFSGNSCTLRDTKCSIHGYVWVPEVGQCMQVLPPGADGCSHSVQCSAAVDGAYCSRHKCMCPGKLIPINGICAVKCGENMTFSAIVGKCISAVKPGRQCQYSSQCQTSNAEMICIRGICRCSLGKVFTGDRCAENCLQGHIVGNNGICKQVPVVNACSNGSEQCLSSSSCSSGICECPFGTVSKSGECLLERRVPIGFPCNSTQICLGIANCIDGICQCPMGMVIQNGKCRDFMLSGAGGSCANGELCSGGSICTKSICLCPTGTTNQSGLCVPEQKKFFLFPRKYEETCINGGTCSGDLLCIDGICQCPQGTFLNNRQCIAATGKCSNSLQCGVNSFCDHKSGLCICQDGHQYWNQSCIPMFSRTLISPIKTCIINADCIAGTKCVANRCHCPAGEIFTEGRCQMVFAEPGESCFNGETCISNYVCINGSCSCPDGEVSKDGNSEPNSPCNRGELCIGGSFCNVMDGLCRCPADTILQSGRCEFTNEQLLFTLPPQYIFNRSKDMLRRSSNHTRINITRVTLRINGCESNDDCHGGSYCFGHRCVCPINMIMKGGLCQRMFPTSRERAGRRCSANYDCVMHNTVCQKGVCVCLSGYDLFGGTKCIPKATPFLKTYRQTVTPAVTTAITPMSNSIVENSKTDEMVTDEVISSEKEIKPDETSLGSTTFTALSLTDVGNERIPSSRQTEVIVNISGGVCNETTLCLFFSVCRSGICKCPLGTRISDTECKFMVDVPFKSQTTHSLSLTAASQSNSTVKVITMPANRIRSMKEVWPTTQPQIQPKLVTSMSKASRLGAYCDDEKAYCANGSVCIENQCVCESDDVMIDNMCVPRVHVRCKTSRQCPSRAQCIHGLCSCVSGTAMSRYGFCIPVNIESHPGMPCSDGETCSGFSKCIRGLCTCPPEKNNIVDNECVKFIVDKQLRNDFNQKIQHKIHLFPREIFTLVRVITERLAEEEQNKLNQWLVTGICIRKKCPYGFASFCVKDSGAMEITRENALYGDEYYRLVSLLDYSLIEIFSKFTQQVLVNVGGPCNENDIRIQCSGNSICANGFCTCPSGERVVSGICIPINSQGAPGEICETGYTKCTGNSMCIDNYCKCISDQVAVNGQCTMQYRLVLPNHACDGNMFCTGGSICVLGVCKCPSGMYSTSGVLICRHQPISLIHADTFLTIKNCPVCRSLFCHYVFNDDIQKASLPTTTPTDSTCLYVTVLFMYPSCPSAPLMLRVVVFLGAECWVWVTSVQRKCTCPISKATKTDKICDCYHYHFARSLIGQSGYLRKTVVAQGKRNWQPLKDCPVTPSCLLPNCFCSRSGLEIPNGLLARDVPQIIILTFDGPITDRAFVVYKSLFSGKNPNGCPIKGTFFVSSEWNNYDQTQWLISNGHEVAVNSITHRNLSDETVERWEKEMVGMRDALRHFSYANAADITGVRAPQLELGGDNQFDMMEKYGFLYDNTMSVSGGPYWPQTLAYSTAWKCSSSFCPKNAHPNVWEIPINRFTVLGLQKEFTMLKEAVRRDDSPWDVAEMLEMNFNRSYNYNRAPYLLTADINFLNALPNEGAIIALKLFIEKVTAYAFISKNSDVYFVTATQALKWIKQPTRLLHIHSFEPWQCNVPFKNNMTTCETPSSCSFTCNSETRILRICGTCPQVYPNLGDPTGTGNSTADR</sequence>
<feature type="domain" description="EGF-like" evidence="2">
    <location>
        <begin position="945"/>
        <end position="977"/>
    </location>
</feature>
<feature type="domain" description="EGF-like" evidence="2">
    <location>
        <begin position="1278"/>
        <end position="1313"/>
    </location>
</feature>
<dbReference type="InterPro" id="IPR006150">
    <property type="entry name" value="Cys_repeat_1"/>
</dbReference>
<dbReference type="STRING" id="6280.A0A0N4TII8"/>
<evidence type="ECO:0000259" key="2">
    <source>
        <dbReference type="SMART" id="SM00181"/>
    </source>
</evidence>
<dbReference type="GO" id="GO:0016810">
    <property type="term" value="F:hydrolase activity, acting on carbon-nitrogen (but not peptide) bonds"/>
    <property type="evidence" value="ECO:0007669"/>
    <property type="project" value="InterPro"/>
</dbReference>
<dbReference type="PANTHER" id="PTHR45985">
    <property type="match status" value="1"/>
</dbReference>
<dbReference type="InterPro" id="IPR052740">
    <property type="entry name" value="CE4"/>
</dbReference>
<accession>A0A0N4TII8</accession>
<evidence type="ECO:0000313" key="4">
    <source>
        <dbReference type="Proteomes" id="UP000278627"/>
    </source>
</evidence>
<proteinExistence type="predicted"/>
<feature type="domain" description="EGF-like" evidence="2">
    <location>
        <begin position="679"/>
        <end position="732"/>
    </location>
</feature>
<dbReference type="EMBL" id="UZAD01013130">
    <property type="protein sequence ID" value="VDN89197.1"/>
    <property type="molecule type" value="Genomic_DNA"/>
</dbReference>
<feature type="domain" description="EGF-like" evidence="2">
    <location>
        <begin position="621"/>
        <end position="653"/>
    </location>
</feature>
<keyword evidence="1" id="KW-0732">Signal</keyword>
<dbReference type="Gene3D" id="3.20.20.370">
    <property type="entry name" value="Glycoside hydrolase/deacetylase"/>
    <property type="match status" value="1"/>
</dbReference>
<dbReference type="SMART" id="SM00181">
    <property type="entry name" value="EGF"/>
    <property type="match status" value="16"/>
</dbReference>
<dbReference type="Pfam" id="PF01683">
    <property type="entry name" value="EB"/>
    <property type="match status" value="9"/>
</dbReference>